<sequence>MEGTLSQVSYRRILEEKKILPFAWETFCENFLLQDDNAPCHKAKKIQKFLDFEDVNRLPWRLTVQIWNPFDTLWAKLSTRL</sequence>
<dbReference type="Proteomes" id="UP000014760">
    <property type="component" value="Unassembled WGS sequence"/>
</dbReference>
<keyword evidence="2" id="KW-1185">Reference proteome</keyword>
<dbReference type="HOGENOM" id="CLU_2580612_0_0_1"/>
<name>X2B7E2_CAPTE</name>
<accession>X2B7E2</accession>
<evidence type="ECO:0008006" key="3">
    <source>
        <dbReference type="Google" id="ProtNLM"/>
    </source>
</evidence>
<dbReference type="Gene3D" id="3.30.420.10">
    <property type="entry name" value="Ribonuclease H-like superfamily/Ribonuclease H"/>
    <property type="match status" value="1"/>
</dbReference>
<dbReference type="EMBL" id="AMQN01006235">
    <property type="status" value="NOT_ANNOTATED_CDS"/>
    <property type="molecule type" value="Genomic_DNA"/>
</dbReference>
<dbReference type="OrthoDB" id="4843387at2759"/>
<organism evidence="1 2">
    <name type="scientific">Capitella teleta</name>
    <name type="common">Polychaete worm</name>
    <dbReference type="NCBI Taxonomy" id="283909"/>
    <lineage>
        <taxon>Eukaryota</taxon>
        <taxon>Metazoa</taxon>
        <taxon>Spiralia</taxon>
        <taxon>Lophotrochozoa</taxon>
        <taxon>Annelida</taxon>
        <taxon>Polychaeta</taxon>
        <taxon>Sedentaria</taxon>
        <taxon>Scolecida</taxon>
        <taxon>Capitellidae</taxon>
        <taxon>Capitella</taxon>
    </lineage>
</organism>
<evidence type="ECO:0000313" key="2">
    <source>
        <dbReference type="Proteomes" id="UP000014760"/>
    </source>
</evidence>
<evidence type="ECO:0000313" key="1">
    <source>
        <dbReference type="EnsemblMetazoa" id="CapteP65557"/>
    </source>
</evidence>
<reference evidence="2" key="2">
    <citation type="journal article" date="2013" name="Nature">
        <title>Insights into bilaterian evolution from three spiralian genomes.</title>
        <authorList>
            <person name="Simakov O."/>
            <person name="Marletaz F."/>
            <person name="Cho S.J."/>
            <person name="Edsinger-Gonzales E."/>
            <person name="Havlak P."/>
            <person name="Hellsten U."/>
            <person name="Kuo D.H."/>
            <person name="Larsson T."/>
            <person name="Lv J."/>
            <person name="Arendt D."/>
            <person name="Savage R."/>
            <person name="Osoegawa K."/>
            <person name="de Jong P."/>
            <person name="Grimwood J."/>
            <person name="Chapman J.A."/>
            <person name="Shapiro H."/>
            <person name="Aerts A."/>
            <person name="Otillar R.P."/>
            <person name="Terry A.Y."/>
            <person name="Boore J.L."/>
            <person name="Grigoriev I.V."/>
            <person name="Lindberg D.R."/>
            <person name="Seaver E.C."/>
            <person name="Weisblat D.A."/>
            <person name="Putnam N.H."/>
            <person name="Rokhsar D.S."/>
        </authorList>
    </citation>
    <scope>NUCLEOTIDE SEQUENCE</scope>
    <source>
        <strain evidence="2">I ESC-2004</strain>
    </source>
</reference>
<dbReference type="EnsemblMetazoa" id="CapteT65557">
    <property type="protein sequence ID" value="CapteP65557"/>
    <property type="gene ID" value="CapteG65557"/>
</dbReference>
<reference evidence="2" key="1">
    <citation type="submission" date="2012-12" db="EMBL/GenBank/DDBJ databases">
        <authorList>
            <person name="Hellsten U."/>
            <person name="Grimwood J."/>
            <person name="Chapman J.A."/>
            <person name="Shapiro H."/>
            <person name="Aerts A."/>
            <person name="Otillar R.P."/>
            <person name="Terry A.Y."/>
            <person name="Boore J.L."/>
            <person name="Simakov O."/>
            <person name="Marletaz F."/>
            <person name="Cho S.-J."/>
            <person name="Edsinger-Gonzales E."/>
            <person name="Havlak P."/>
            <person name="Kuo D.-H."/>
            <person name="Larsson T."/>
            <person name="Lv J."/>
            <person name="Arendt D."/>
            <person name="Savage R."/>
            <person name="Osoegawa K."/>
            <person name="de Jong P."/>
            <person name="Lindberg D.R."/>
            <person name="Seaver E.C."/>
            <person name="Weisblat D.A."/>
            <person name="Putnam N.H."/>
            <person name="Grigoriev I.V."/>
            <person name="Rokhsar D.S."/>
        </authorList>
    </citation>
    <scope>NUCLEOTIDE SEQUENCE</scope>
    <source>
        <strain evidence="2">I ESC-2004</strain>
    </source>
</reference>
<protein>
    <recommendedName>
        <fullName evidence="3">Tc1-like transposase DDE domain-containing protein</fullName>
    </recommendedName>
</protein>
<proteinExistence type="predicted"/>
<reference evidence="1" key="3">
    <citation type="submission" date="2015-06" db="UniProtKB">
        <authorList>
            <consortium name="EnsemblMetazoa"/>
        </authorList>
    </citation>
    <scope>IDENTIFICATION</scope>
</reference>
<dbReference type="InterPro" id="IPR036397">
    <property type="entry name" value="RNaseH_sf"/>
</dbReference>